<keyword evidence="8 9" id="KW-0539">Nucleus</keyword>
<evidence type="ECO:0000256" key="7">
    <source>
        <dbReference type="ARBA" id="ARBA00023163"/>
    </source>
</evidence>
<dbReference type="InterPro" id="IPR016164">
    <property type="entry name" value="FAD-linked_Oxase-like_C"/>
</dbReference>
<evidence type="ECO:0000256" key="10">
    <source>
        <dbReference type="SAM" id="MobiDB-lite"/>
    </source>
</evidence>
<gene>
    <name evidence="9" type="primary">MED4</name>
    <name evidence="12" type="ORF">ZOSMA_64G00400</name>
</gene>
<evidence type="ECO:0000256" key="8">
    <source>
        <dbReference type="ARBA" id="ARBA00023242"/>
    </source>
</evidence>
<dbReference type="GO" id="GO:0003712">
    <property type="term" value="F:transcription coregulator activity"/>
    <property type="evidence" value="ECO:0000318"/>
    <property type="project" value="GO_Central"/>
</dbReference>
<comment type="function">
    <text evidence="9">Component of the Mediator complex, a coactivator involved in the regulated transcription of nearly all RNA polymerase II-dependent genes. Mediator functions as a bridge to convey information from gene-specific regulatory proteins to the basal RNA polymerase II transcription machinery. Mediator is recruited to promoters by direct interactions with regulatory proteins and serves as a scaffold for the assembly of a functional preinitiation complex with RNA polymerase II and the general transcription factors.</text>
</comment>
<dbReference type="InterPro" id="IPR015345">
    <property type="entry name" value="Cytokinin_DH_FAD/cytokin-bd"/>
</dbReference>
<evidence type="ECO:0000259" key="11">
    <source>
        <dbReference type="Pfam" id="PF09265"/>
    </source>
</evidence>
<dbReference type="Pfam" id="PF09265">
    <property type="entry name" value="Cytokin-bind"/>
    <property type="match status" value="1"/>
</dbReference>
<evidence type="ECO:0000256" key="3">
    <source>
        <dbReference type="ARBA" id="ARBA00009626"/>
    </source>
</evidence>
<dbReference type="OrthoDB" id="1929813at2759"/>
<sequence>MVAFLTSVTSKAGFANAMEQKDRILEFCLRSSIPVKQYLPHYTSEEDWKTHFGKKWDLLVERKFKYDPLAILAPGQRIFQRNFDTQSTRSLHETRINSKSHNIHFSHLTIDINARSNRILDTATSKMLQSHLQSPARLGLTNPNSPLIPPNHNPNLKLPSSTTTTTSFSHNSIQPRLSATSSSVLIPRLPPLSRAQCLLLQMSSLASNLFEVCPNPSIWLTAFRGTLPTFFSSPPPLFTVPKLPLVSTTKEVLVLFTSLQTQLFEAVGELQEILNFQDAKDKLSREIRSTNGNLLGFSKRIGETERALDNLMDDYEDYQRLKRRKIGDEEKNEDDGDEDIKGSSFIEVKDILSYAHRISYTTFAPPEYASGQVPLRGALPPAPQDEQMRASQLYRVNELNLGLPKTLLDARDKMTDNVVEHLIEPEPVSFPQINIPPGWRKGMPVDLQLPMGLPPVPPGWKPGDPIPLPPLEQPTLGDIGRIEEKVVVGPPGSVVGSLHPKPAEAIQVKYVQLDINPEDDSSDEYSSGAESSDSED</sequence>
<organism evidence="12 13">
    <name type="scientific">Zostera marina</name>
    <name type="common">Eelgrass</name>
    <dbReference type="NCBI Taxonomy" id="29655"/>
    <lineage>
        <taxon>Eukaryota</taxon>
        <taxon>Viridiplantae</taxon>
        <taxon>Streptophyta</taxon>
        <taxon>Embryophyta</taxon>
        <taxon>Tracheophyta</taxon>
        <taxon>Spermatophyta</taxon>
        <taxon>Magnoliopsida</taxon>
        <taxon>Liliopsida</taxon>
        <taxon>Zosteraceae</taxon>
        <taxon>Zostera</taxon>
    </lineage>
</organism>
<keyword evidence="6 9" id="KW-0805">Transcription regulation</keyword>
<keyword evidence="7 9" id="KW-0804">Transcription</keyword>
<dbReference type="GO" id="GO:0009690">
    <property type="term" value="P:cytokinin metabolic process"/>
    <property type="evidence" value="ECO:0007669"/>
    <property type="project" value="InterPro"/>
</dbReference>
<dbReference type="STRING" id="29655.A0A0K9NV18"/>
<evidence type="ECO:0000256" key="2">
    <source>
        <dbReference type="ARBA" id="ARBA00004123"/>
    </source>
</evidence>
<dbReference type="GO" id="GO:0016592">
    <property type="term" value="C:mediator complex"/>
    <property type="evidence" value="ECO:0007669"/>
    <property type="project" value="InterPro"/>
</dbReference>
<accession>A0A0K9NV18</accession>
<dbReference type="GO" id="GO:0050660">
    <property type="term" value="F:flavin adenine dinucleotide binding"/>
    <property type="evidence" value="ECO:0007669"/>
    <property type="project" value="InterPro"/>
</dbReference>
<evidence type="ECO:0000256" key="4">
    <source>
        <dbReference type="ARBA" id="ARBA00022630"/>
    </source>
</evidence>
<keyword evidence="5" id="KW-0274">FAD</keyword>
<proteinExistence type="inferred from homology"/>
<evidence type="ECO:0000256" key="6">
    <source>
        <dbReference type="ARBA" id="ARBA00023015"/>
    </source>
</evidence>
<dbReference type="EMBL" id="LFYR01001714">
    <property type="protein sequence ID" value="KMZ59825.1"/>
    <property type="molecule type" value="Genomic_DNA"/>
</dbReference>
<dbReference type="Gene3D" id="3.30.43.10">
    <property type="entry name" value="Uridine Diphospho-n-acetylenolpyruvylglucosamine Reductase, domain 2"/>
    <property type="match status" value="1"/>
</dbReference>
<keyword evidence="4" id="KW-0285">Flavoprotein</keyword>
<reference evidence="13" key="1">
    <citation type="journal article" date="2016" name="Nature">
        <title>The genome of the seagrass Zostera marina reveals angiosperm adaptation to the sea.</title>
        <authorList>
            <person name="Olsen J.L."/>
            <person name="Rouze P."/>
            <person name="Verhelst B."/>
            <person name="Lin Y.-C."/>
            <person name="Bayer T."/>
            <person name="Collen J."/>
            <person name="Dattolo E."/>
            <person name="De Paoli E."/>
            <person name="Dittami S."/>
            <person name="Maumus F."/>
            <person name="Michel G."/>
            <person name="Kersting A."/>
            <person name="Lauritano C."/>
            <person name="Lohaus R."/>
            <person name="Toepel M."/>
            <person name="Tonon T."/>
            <person name="Vanneste K."/>
            <person name="Amirebrahimi M."/>
            <person name="Brakel J."/>
            <person name="Bostroem C."/>
            <person name="Chovatia M."/>
            <person name="Grimwood J."/>
            <person name="Jenkins J.W."/>
            <person name="Jueterbock A."/>
            <person name="Mraz A."/>
            <person name="Stam W.T."/>
            <person name="Tice H."/>
            <person name="Bornberg-Bauer E."/>
            <person name="Green P.J."/>
            <person name="Pearson G.A."/>
            <person name="Procaccini G."/>
            <person name="Duarte C.M."/>
            <person name="Schmutz J."/>
            <person name="Reusch T.B.H."/>
            <person name="Van de Peer Y."/>
        </authorList>
    </citation>
    <scope>NUCLEOTIDE SEQUENCE [LARGE SCALE GENOMIC DNA]</scope>
    <source>
        <strain evidence="13">cv. Finnish</strain>
    </source>
</reference>
<comment type="similarity">
    <text evidence="3 9">Belongs to the Mediator complex subunit 4 family.</text>
</comment>
<feature type="domain" description="Cytokinin dehydrogenase 1 FAD/cytokinin binding" evidence="11">
    <location>
        <begin position="2"/>
        <end position="79"/>
    </location>
</feature>
<dbReference type="InterPro" id="IPR019258">
    <property type="entry name" value="Mediator_Med4"/>
</dbReference>
<comment type="subunit">
    <text evidence="9">Component of the Mediator complex.</text>
</comment>
<dbReference type="GO" id="GO:0006357">
    <property type="term" value="P:regulation of transcription by RNA polymerase II"/>
    <property type="evidence" value="ECO:0000318"/>
    <property type="project" value="GO_Central"/>
</dbReference>
<comment type="caution">
    <text evidence="12">The sequence shown here is derived from an EMBL/GenBank/DDBJ whole genome shotgun (WGS) entry which is preliminary data.</text>
</comment>
<name>A0A0K9NV18_ZOSMR</name>
<dbReference type="InterPro" id="IPR016167">
    <property type="entry name" value="FAD-bd_PCMH_sub1"/>
</dbReference>
<comment type="cofactor">
    <cofactor evidence="1">
        <name>FAD</name>
        <dbReference type="ChEBI" id="CHEBI:57692"/>
    </cofactor>
</comment>
<protein>
    <recommendedName>
        <fullName evidence="9">Mediator of RNA polymerase II transcription subunit 4</fullName>
    </recommendedName>
    <alternativeName>
        <fullName evidence="9">Mediator complex subunit 4</fullName>
    </alternativeName>
</protein>
<evidence type="ECO:0000256" key="9">
    <source>
        <dbReference type="RuleBase" id="RU364141"/>
    </source>
</evidence>
<dbReference type="OMA" id="QDDYSCT"/>
<dbReference type="SUPFAM" id="SSF55103">
    <property type="entry name" value="FAD-linked oxidases, C-terminal domain"/>
    <property type="match status" value="1"/>
</dbReference>
<evidence type="ECO:0000313" key="13">
    <source>
        <dbReference type="Proteomes" id="UP000036987"/>
    </source>
</evidence>
<keyword evidence="13" id="KW-1185">Reference proteome</keyword>
<feature type="compositionally biased region" description="Low complexity" evidence="10">
    <location>
        <begin position="524"/>
        <end position="536"/>
    </location>
</feature>
<feature type="region of interest" description="Disordered" evidence="10">
    <location>
        <begin position="514"/>
        <end position="536"/>
    </location>
</feature>
<dbReference type="Pfam" id="PF10018">
    <property type="entry name" value="Med4"/>
    <property type="match status" value="1"/>
</dbReference>
<evidence type="ECO:0000313" key="12">
    <source>
        <dbReference type="EMBL" id="KMZ59825.1"/>
    </source>
</evidence>
<dbReference type="AlphaFoldDB" id="A0A0K9NV18"/>
<dbReference type="PANTHER" id="PTHR13208:SF2">
    <property type="entry name" value="MEDIATOR OF RNA POLYMERASE II TRANSCRIPTION SUBUNIT 4"/>
    <property type="match status" value="1"/>
</dbReference>
<evidence type="ECO:0000256" key="5">
    <source>
        <dbReference type="ARBA" id="ARBA00022827"/>
    </source>
</evidence>
<dbReference type="GO" id="GO:0019139">
    <property type="term" value="F:cytokinin dehydrogenase activity"/>
    <property type="evidence" value="ECO:0007669"/>
    <property type="project" value="InterPro"/>
</dbReference>
<dbReference type="GO" id="GO:0070847">
    <property type="term" value="C:core mediator complex"/>
    <property type="evidence" value="ECO:0000318"/>
    <property type="project" value="GO_Central"/>
</dbReference>
<dbReference type="PANTHER" id="PTHR13208">
    <property type="entry name" value="MEDIATOR OF RNA POLYMERASE II TRANSCRIPTION SUBUNIT 4"/>
    <property type="match status" value="1"/>
</dbReference>
<keyword evidence="9" id="KW-0010">Activator</keyword>
<comment type="subcellular location">
    <subcellularLocation>
        <location evidence="2 9">Nucleus</location>
    </subcellularLocation>
</comment>
<evidence type="ECO:0000256" key="1">
    <source>
        <dbReference type="ARBA" id="ARBA00001974"/>
    </source>
</evidence>
<dbReference type="Proteomes" id="UP000036987">
    <property type="component" value="Unassembled WGS sequence"/>
</dbReference>